<keyword evidence="1" id="KW-0175">Coiled coil</keyword>
<reference evidence="3 4" key="1">
    <citation type="journal article" date="2018" name="Cell">
        <title>The Chara Genome: Secondary Complexity and Implications for Plant Terrestrialization.</title>
        <authorList>
            <person name="Nishiyama T."/>
            <person name="Sakayama H."/>
            <person name="Vries J.D."/>
            <person name="Buschmann H."/>
            <person name="Saint-Marcoux D."/>
            <person name="Ullrich K.K."/>
            <person name="Haas F.B."/>
            <person name="Vanderstraeten L."/>
            <person name="Becker D."/>
            <person name="Lang D."/>
            <person name="Vosolsobe S."/>
            <person name="Rombauts S."/>
            <person name="Wilhelmsson P.K.I."/>
            <person name="Janitza P."/>
            <person name="Kern R."/>
            <person name="Heyl A."/>
            <person name="Rumpler F."/>
            <person name="Villalobos L.I.A.C."/>
            <person name="Clay J.M."/>
            <person name="Skokan R."/>
            <person name="Toyoda A."/>
            <person name="Suzuki Y."/>
            <person name="Kagoshima H."/>
            <person name="Schijlen E."/>
            <person name="Tajeshwar N."/>
            <person name="Catarino B."/>
            <person name="Hetherington A.J."/>
            <person name="Saltykova A."/>
            <person name="Bonnot C."/>
            <person name="Breuninger H."/>
            <person name="Symeonidi A."/>
            <person name="Radhakrishnan G.V."/>
            <person name="Van Nieuwerburgh F."/>
            <person name="Deforce D."/>
            <person name="Chang C."/>
            <person name="Karol K.G."/>
            <person name="Hedrich R."/>
            <person name="Ulvskov P."/>
            <person name="Glockner G."/>
            <person name="Delwiche C.F."/>
            <person name="Petrasek J."/>
            <person name="Van de Peer Y."/>
            <person name="Friml J."/>
            <person name="Beilby M."/>
            <person name="Dolan L."/>
            <person name="Kohara Y."/>
            <person name="Sugano S."/>
            <person name="Fujiyama A."/>
            <person name="Delaux P.-M."/>
            <person name="Quint M."/>
            <person name="TheiBen G."/>
            <person name="Hagemann M."/>
            <person name="Harholt J."/>
            <person name="Dunand C."/>
            <person name="Zachgo S."/>
            <person name="Langdale J."/>
            <person name="Maumus F."/>
            <person name="Straeten D.V.D."/>
            <person name="Gould S.B."/>
            <person name="Rensing S.A."/>
        </authorList>
    </citation>
    <scope>NUCLEOTIDE SEQUENCE [LARGE SCALE GENOMIC DNA]</scope>
    <source>
        <strain evidence="3 4">S276</strain>
    </source>
</reference>
<keyword evidence="4" id="KW-1185">Reference proteome</keyword>
<dbReference type="EMBL" id="BFEA01000001">
    <property type="protein sequence ID" value="GBG58804.1"/>
    <property type="molecule type" value="Genomic_DNA"/>
</dbReference>
<accession>A0A388JLW6</accession>
<dbReference type="Proteomes" id="UP000265515">
    <property type="component" value="Unassembled WGS sequence"/>
</dbReference>
<comment type="caution">
    <text evidence="3">The sequence shown here is derived from an EMBL/GenBank/DDBJ whole genome shotgun (WGS) entry which is preliminary data.</text>
</comment>
<proteinExistence type="predicted"/>
<protein>
    <submittedName>
        <fullName evidence="3">Uncharacterized protein</fullName>
    </submittedName>
</protein>
<feature type="coiled-coil region" evidence="1">
    <location>
        <begin position="85"/>
        <end position="112"/>
    </location>
</feature>
<evidence type="ECO:0000256" key="1">
    <source>
        <dbReference type="SAM" id="Coils"/>
    </source>
</evidence>
<sequence length="359" mass="40104">MKGKSVDVSGGDVVNEEAQRLRKENDDLKRKLSEVLCLAGEDRVLYLQNEVMELRRKVGDKQVNEDVITSLKTEISELKQSAFMKINFEQEIAGLRKEVSVLRDQNERVVSEAGQWREQALRPGNKWGSVVLQTPEVTNRGSPKPHWTDNVREGEKWKAEYRNLQSLHRLANIEAEALKEKRAEAEARRMEAEKQVKVLEEEMRKLMASGERGNEGNIGGTNLKERLEEAALRSARKGVKATPGRMGVRAASSSARPEKELTPKQVATSVNDRTEFTEEQKRQLRMLRKAGLEPMCKEEGVKLGKFEDTVCDLAEARARKAFGGVAGPSKGTSSIQEVSDDASKSSGDAEEDEGKSVEL</sequence>
<evidence type="ECO:0000313" key="4">
    <source>
        <dbReference type="Proteomes" id="UP000265515"/>
    </source>
</evidence>
<dbReference type="Gramene" id="GBG58804">
    <property type="protein sequence ID" value="GBG58804"/>
    <property type="gene ID" value="CBR_g204"/>
</dbReference>
<evidence type="ECO:0000256" key="2">
    <source>
        <dbReference type="SAM" id="MobiDB-lite"/>
    </source>
</evidence>
<feature type="region of interest" description="Disordered" evidence="2">
    <location>
        <begin position="234"/>
        <end position="280"/>
    </location>
</feature>
<feature type="coiled-coil region" evidence="1">
    <location>
        <begin position="161"/>
        <end position="209"/>
    </location>
</feature>
<gene>
    <name evidence="3" type="ORF">CBR_g204</name>
</gene>
<evidence type="ECO:0000313" key="3">
    <source>
        <dbReference type="EMBL" id="GBG58804.1"/>
    </source>
</evidence>
<feature type="coiled-coil region" evidence="1">
    <location>
        <begin position="11"/>
        <end position="38"/>
    </location>
</feature>
<organism evidence="3 4">
    <name type="scientific">Chara braunii</name>
    <name type="common">Braun's stonewort</name>
    <dbReference type="NCBI Taxonomy" id="69332"/>
    <lineage>
        <taxon>Eukaryota</taxon>
        <taxon>Viridiplantae</taxon>
        <taxon>Streptophyta</taxon>
        <taxon>Charophyceae</taxon>
        <taxon>Charales</taxon>
        <taxon>Characeae</taxon>
        <taxon>Chara</taxon>
    </lineage>
</organism>
<feature type="region of interest" description="Disordered" evidence="2">
    <location>
        <begin position="321"/>
        <end position="359"/>
    </location>
</feature>
<name>A0A388JLW6_CHABU</name>
<dbReference type="AlphaFoldDB" id="A0A388JLW6"/>